<gene>
    <name evidence="1" type="ORF">AB0I59_07540</name>
</gene>
<name>A0ABV3GA77_MICGL</name>
<accession>A0ABV3GA77</accession>
<reference evidence="1 2" key="1">
    <citation type="submission" date="2024-06" db="EMBL/GenBank/DDBJ databases">
        <title>The Natural Products Discovery Center: Release of the First 8490 Sequenced Strains for Exploring Actinobacteria Biosynthetic Diversity.</title>
        <authorList>
            <person name="Kalkreuter E."/>
            <person name="Kautsar S.A."/>
            <person name="Yang D."/>
            <person name="Bader C.D."/>
            <person name="Teijaro C.N."/>
            <person name="Fluegel L."/>
            <person name="Davis C.M."/>
            <person name="Simpson J.R."/>
            <person name="Lauterbach L."/>
            <person name="Steele A.D."/>
            <person name="Gui C."/>
            <person name="Meng S."/>
            <person name="Li G."/>
            <person name="Viehrig K."/>
            <person name="Ye F."/>
            <person name="Su P."/>
            <person name="Kiefer A.F."/>
            <person name="Nichols A."/>
            <person name="Cepeda A.J."/>
            <person name="Yan W."/>
            <person name="Fan B."/>
            <person name="Jiang Y."/>
            <person name="Adhikari A."/>
            <person name="Zheng C.-J."/>
            <person name="Schuster L."/>
            <person name="Cowan T.M."/>
            <person name="Smanski M.J."/>
            <person name="Chevrette M.G."/>
            <person name="De Carvalho L.P.S."/>
            <person name="Shen B."/>
        </authorList>
    </citation>
    <scope>NUCLEOTIDE SEQUENCE [LARGE SCALE GENOMIC DNA]</scope>
    <source>
        <strain evidence="1 2">NPDC050100</strain>
    </source>
</reference>
<keyword evidence="2" id="KW-1185">Reference proteome</keyword>
<sequence>MDKFLAEELGRVGTDILQPFTRLDAPQALPALECKIHRVREVSGGQLVAAEFVHQVVHILVPGELIRRAAAVGLSEAATRLMRHFRR</sequence>
<comment type="caution">
    <text evidence="1">The sequence shown here is derived from an EMBL/GenBank/DDBJ whole genome shotgun (WGS) entry which is preliminary data.</text>
</comment>
<organism evidence="1 2">
    <name type="scientific">Microtetraspora glauca</name>
    <dbReference type="NCBI Taxonomy" id="1996"/>
    <lineage>
        <taxon>Bacteria</taxon>
        <taxon>Bacillati</taxon>
        <taxon>Actinomycetota</taxon>
        <taxon>Actinomycetes</taxon>
        <taxon>Streptosporangiales</taxon>
        <taxon>Streptosporangiaceae</taxon>
        <taxon>Microtetraspora</taxon>
    </lineage>
</organism>
<dbReference type="RefSeq" id="WP_358131144.1">
    <property type="nucleotide sequence ID" value="NZ_JBFALK010000003.1"/>
</dbReference>
<dbReference type="EMBL" id="JBFALK010000003">
    <property type="protein sequence ID" value="MEV0968471.1"/>
    <property type="molecule type" value="Genomic_DNA"/>
</dbReference>
<dbReference type="Proteomes" id="UP001551675">
    <property type="component" value="Unassembled WGS sequence"/>
</dbReference>
<evidence type="ECO:0000313" key="2">
    <source>
        <dbReference type="Proteomes" id="UP001551675"/>
    </source>
</evidence>
<evidence type="ECO:0008006" key="3">
    <source>
        <dbReference type="Google" id="ProtNLM"/>
    </source>
</evidence>
<evidence type="ECO:0000313" key="1">
    <source>
        <dbReference type="EMBL" id="MEV0968471.1"/>
    </source>
</evidence>
<proteinExistence type="predicted"/>
<protein>
    <recommendedName>
        <fullName evidence="3">Flavin reductase like domain-containing protein</fullName>
    </recommendedName>
</protein>